<comment type="caution">
    <text evidence="1">The sequence shown here is derived from an EMBL/GenBank/DDBJ whole genome shotgun (WGS) entry which is preliminary data.</text>
</comment>
<proteinExistence type="predicted"/>
<protein>
    <submittedName>
        <fullName evidence="1">Helix-turn-helix transcriptional regulator</fullName>
    </submittedName>
</protein>
<organism evidence="1 2">
    <name type="scientific">Streptococcus caledonicus</name>
    <dbReference type="NCBI Taxonomy" id="2614158"/>
    <lineage>
        <taxon>Bacteria</taxon>
        <taxon>Bacillati</taxon>
        <taxon>Bacillota</taxon>
        <taxon>Bacilli</taxon>
        <taxon>Lactobacillales</taxon>
        <taxon>Streptococcaceae</taxon>
        <taxon>Streptococcus</taxon>
    </lineage>
</organism>
<dbReference type="Proteomes" id="UP001596110">
    <property type="component" value="Unassembled WGS sequence"/>
</dbReference>
<sequence length="360" mass="42100">MLQKDNSGKRQMTMLLQLLDGQQLNKKELELMFNVSPRTIQNDIAQIKQVLEECISQRYDLLLGSSNLIYSLTDRFQVQLRKSGEGGQYFVKENITKLSSFGNLLSANESFAILKILLESRALSNDEMFGLIDSIFQIGDNNEYLKNSILNERFHYKGVPDSPLLEILGMINDAIEQQLEISFDYTKNFVTHHFKKLPEQLYFQDLYFYMVSDHHTSQDDRDLTNLNKFRVNNMKNIQLHGKRRKLDYNNRFQAGILRNNTGVWGYFGKPITLSIEFYYDPVYVLDRFPGAKIISQHFDDDRQQVVSRIDIPTNDGYGVKMWLLMQSDQLKILSPKSVRDYVIQSARNMLNYYSEDLEKK</sequence>
<dbReference type="Gene3D" id="1.10.10.10">
    <property type="entry name" value="Winged helix-like DNA-binding domain superfamily/Winged helix DNA-binding domain"/>
    <property type="match status" value="1"/>
</dbReference>
<dbReference type="EMBL" id="JBHSOJ010000031">
    <property type="protein sequence ID" value="MFC5631920.1"/>
    <property type="molecule type" value="Genomic_DNA"/>
</dbReference>
<evidence type="ECO:0000313" key="1">
    <source>
        <dbReference type="EMBL" id="MFC5631920.1"/>
    </source>
</evidence>
<reference evidence="2" key="1">
    <citation type="journal article" date="2019" name="Int. J. Syst. Evol. Microbiol.">
        <title>The Global Catalogue of Microorganisms (GCM) 10K type strain sequencing project: providing services to taxonomists for standard genome sequencing and annotation.</title>
        <authorList>
            <consortium name="The Broad Institute Genomics Platform"/>
            <consortium name="The Broad Institute Genome Sequencing Center for Infectious Disease"/>
            <person name="Wu L."/>
            <person name="Ma J."/>
        </authorList>
    </citation>
    <scope>NUCLEOTIDE SEQUENCE [LARGE SCALE GENOMIC DNA]</scope>
    <source>
        <strain evidence="2">DT43</strain>
    </source>
</reference>
<gene>
    <name evidence="1" type="ORF">ACFPQ3_10295</name>
</gene>
<evidence type="ECO:0000313" key="2">
    <source>
        <dbReference type="Proteomes" id="UP001596110"/>
    </source>
</evidence>
<name>A0ABW0UEB1_9STRE</name>
<dbReference type="RefSeq" id="WP_156805560.1">
    <property type="nucleotide sequence ID" value="NZ_JBHSOJ010000031.1"/>
</dbReference>
<accession>A0ABW0UEB1</accession>
<keyword evidence="2" id="KW-1185">Reference proteome</keyword>
<dbReference type="InterPro" id="IPR036388">
    <property type="entry name" value="WH-like_DNA-bd_sf"/>
</dbReference>